<dbReference type="Proteomes" id="UP001642720">
    <property type="component" value="Unassembled WGS sequence"/>
</dbReference>
<evidence type="ECO:0000313" key="5">
    <source>
        <dbReference type="EMBL" id="TFB02463.1"/>
    </source>
</evidence>
<dbReference type="Pfam" id="PF01876">
    <property type="entry name" value="RNase_P_p30"/>
    <property type="match status" value="1"/>
</dbReference>
<evidence type="ECO:0000256" key="1">
    <source>
        <dbReference type="ARBA" id="ARBA00004123"/>
    </source>
</evidence>
<dbReference type="PANTHER" id="PTHR13031">
    <property type="entry name" value="RIBONUCLEASE P SUBUNIT P30"/>
    <property type="match status" value="1"/>
</dbReference>
<comment type="caution">
    <text evidence="5">The sequence shown here is derived from an EMBL/GenBank/DDBJ whole genome shotgun (WGS) entry which is preliminary data.</text>
</comment>
<feature type="region of interest" description="Disordered" evidence="4">
    <location>
        <begin position="263"/>
        <end position="319"/>
    </location>
</feature>
<keyword evidence="3" id="KW-0819">tRNA processing</keyword>
<accession>A0ABY2H2H5</accession>
<reference evidence="5 6" key="1">
    <citation type="submission" date="2018-01" db="EMBL/GenBank/DDBJ databases">
        <title>Genome characterization of the sugarcane-associated fungus Trichoderma ghanense CCMA-1212 and their application in lignocelulose bioconversion.</title>
        <authorList>
            <person name="Steindorff A.S."/>
            <person name="Mendes T.D."/>
            <person name="Vilela E.S.D."/>
            <person name="Rodrigues D.S."/>
            <person name="Formighieri E.F."/>
            <person name="Melo I.S."/>
            <person name="Favaro L.C.L."/>
        </authorList>
    </citation>
    <scope>NUCLEOTIDE SEQUENCE [LARGE SCALE GENOMIC DNA]</scope>
    <source>
        <strain evidence="5 6">CCMA-1212</strain>
    </source>
</reference>
<dbReference type="InterPro" id="IPR002738">
    <property type="entry name" value="RNase_P_p30"/>
</dbReference>
<dbReference type="PANTHER" id="PTHR13031:SF0">
    <property type="entry name" value="RIBONUCLEASE P PROTEIN SUBUNIT P30"/>
    <property type="match status" value="1"/>
</dbReference>
<evidence type="ECO:0000256" key="4">
    <source>
        <dbReference type="SAM" id="MobiDB-lite"/>
    </source>
</evidence>
<dbReference type="InterPro" id="IPR016195">
    <property type="entry name" value="Pol/histidinol_Pase-like"/>
</dbReference>
<feature type="compositionally biased region" description="Low complexity" evidence="4">
    <location>
        <begin position="57"/>
        <end position="73"/>
    </location>
</feature>
<dbReference type="GeneID" id="300576812"/>
<proteinExistence type="inferred from homology"/>
<keyword evidence="6" id="KW-1185">Reference proteome</keyword>
<dbReference type="Gene3D" id="3.20.20.140">
    <property type="entry name" value="Metal-dependent hydrolases"/>
    <property type="match status" value="1"/>
</dbReference>
<protein>
    <recommendedName>
        <fullName evidence="7">RNase P subunit p30</fullName>
    </recommendedName>
</protein>
<organism evidence="5 6">
    <name type="scientific">Trichoderma ghanense</name>
    <dbReference type="NCBI Taxonomy" id="65468"/>
    <lineage>
        <taxon>Eukaryota</taxon>
        <taxon>Fungi</taxon>
        <taxon>Dikarya</taxon>
        <taxon>Ascomycota</taxon>
        <taxon>Pezizomycotina</taxon>
        <taxon>Sordariomycetes</taxon>
        <taxon>Hypocreomycetidae</taxon>
        <taxon>Hypocreales</taxon>
        <taxon>Hypocreaceae</taxon>
        <taxon>Trichoderma</taxon>
    </lineage>
</organism>
<evidence type="ECO:0000313" key="6">
    <source>
        <dbReference type="Proteomes" id="UP001642720"/>
    </source>
</evidence>
<evidence type="ECO:0000256" key="3">
    <source>
        <dbReference type="ARBA" id="ARBA00022694"/>
    </source>
</evidence>
<dbReference type="SUPFAM" id="SSF89550">
    <property type="entry name" value="PHP domain-like"/>
    <property type="match status" value="1"/>
</dbReference>
<feature type="region of interest" description="Disordered" evidence="4">
    <location>
        <begin position="47"/>
        <end position="76"/>
    </location>
</feature>
<comment type="similarity">
    <text evidence="2">Belongs to the eukaryotic/archaeal RNase P protein component 3 family.</text>
</comment>
<evidence type="ECO:0008006" key="7">
    <source>
        <dbReference type="Google" id="ProtNLM"/>
    </source>
</evidence>
<evidence type="ECO:0000256" key="2">
    <source>
        <dbReference type="ARBA" id="ARBA00007331"/>
    </source>
</evidence>
<dbReference type="RefSeq" id="XP_073558664.1">
    <property type="nucleotide sequence ID" value="XM_073702362.1"/>
</dbReference>
<dbReference type="EMBL" id="PPTA01000006">
    <property type="protein sequence ID" value="TFB02463.1"/>
    <property type="molecule type" value="Genomic_DNA"/>
</dbReference>
<comment type="subcellular location">
    <subcellularLocation>
        <location evidence="1">Nucleus</location>
    </subcellularLocation>
</comment>
<sequence length="319" mass="34325">MALYDLNIAWSPSTPTDRLLQTLTTAHSLGYTTVALNHTLELPFPANPTTPFPSLPPSSSTSSSSSSSSSSTSQNLKLPHILHRATLPLSDPSASNYRLPSLASAYDILAIRPLTEKAFQNACLTLDIPLISLDMAQHFPFYFRPKPCMAAVARGVRFELCYAQALHANADPRARANFISNATSLVRATRGRGIVISSEAKSAFGLRAPADVVNLFSVWGLQSEKAMEGLRTIPRSVVVNEGLKRDGFRGVINIVQVVKKPAAVEGEQTDDQSSAAEQGGKRKNQKRKNGGEDAQPVSKRGAKKMKLAARAAASERKAS</sequence>
<feature type="compositionally biased region" description="Pro residues" evidence="4">
    <location>
        <begin position="47"/>
        <end position="56"/>
    </location>
</feature>
<gene>
    <name evidence="5" type="ORF">CCMA1212_005083</name>
</gene>
<name>A0ABY2H2H5_9HYPO</name>